<evidence type="ECO:0000256" key="6">
    <source>
        <dbReference type="ARBA" id="ARBA00022679"/>
    </source>
</evidence>
<reference evidence="14" key="1">
    <citation type="submission" date="2020-08" db="EMBL/GenBank/DDBJ databases">
        <title>Novel species isolated from subtropical streams in China.</title>
        <authorList>
            <person name="Lu H."/>
        </authorList>
    </citation>
    <scope>NUCLEOTIDE SEQUENCE</scope>
    <source>
        <strain evidence="14">KACC 12607</strain>
    </source>
</reference>
<keyword evidence="11" id="KW-0448">Lipopolysaccharide biosynthesis</keyword>
<comment type="catalytic activity">
    <reaction evidence="8 11">
        <text>lipid IVA (E. coli) + CMP-3-deoxy-beta-D-manno-octulosonate = alpha-Kdo-(2-&gt;6)-lipid IVA (E. coli) + CMP + H(+)</text>
        <dbReference type="Rhea" id="RHEA:28066"/>
        <dbReference type="ChEBI" id="CHEBI:15378"/>
        <dbReference type="ChEBI" id="CHEBI:58603"/>
        <dbReference type="ChEBI" id="CHEBI:60364"/>
        <dbReference type="ChEBI" id="CHEBI:60377"/>
        <dbReference type="ChEBI" id="CHEBI:85987"/>
        <dbReference type="EC" id="2.4.99.12"/>
    </reaction>
</comment>
<evidence type="ECO:0000313" key="14">
    <source>
        <dbReference type="EMBL" id="MBC3860954.1"/>
    </source>
</evidence>
<comment type="similarity">
    <text evidence="11">Belongs to the glycosyltransferase group 1 family.</text>
</comment>
<keyword evidence="14" id="KW-0328">Glycosyltransferase</keyword>
<keyword evidence="11" id="KW-1003">Cell membrane</keyword>
<dbReference type="FunFam" id="3.40.50.11720:FF:000001">
    <property type="entry name" value="3-deoxy-D-manno-octulosonic acid transferase"/>
    <property type="match status" value="1"/>
</dbReference>
<protein>
    <recommendedName>
        <fullName evidence="4 11">3-deoxy-D-manno-octulosonic acid transferase</fullName>
        <shortName evidence="11">Kdo transferase</shortName>
        <ecNumber evidence="3 11">2.4.99.12</ecNumber>
    </recommendedName>
    <alternativeName>
        <fullName evidence="7 11">Lipid IV(A) 3-deoxy-D-manno-octulosonic acid transferase</fullName>
    </alternativeName>
</protein>
<organism evidence="14 15">
    <name type="scientific">Undibacterium jejuense</name>
    <dbReference type="NCBI Taxonomy" id="1344949"/>
    <lineage>
        <taxon>Bacteria</taxon>
        <taxon>Pseudomonadati</taxon>
        <taxon>Pseudomonadota</taxon>
        <taxon>Betaproteobacteria</taxon>
        <taxon>Burkholderiales</taxon>
        <taxon>Oxalobacteraceae</taxon>
        <taxon>Undibacterium</taxon>
    </lineage>
</organism>
<keyword evidence="5" id="KW-0997">Cell inner membrane</keyword>
<comment type="function">
    <text evidence="11">Involved in lipopolysaccharide (LPS) biosynthesis. Catalyzes the transfer of 3-deoxy-D-manno-octulosonate (Kdo) residue(s) from CMP-Kdo to lipid IV(A), the tetraacyldisaccharide-1,4'-bisphosphate precursor of lipid A.</text>
</comment>
<dbReference type="GO" id="GO:0043842">
    <property type="term" value="F:Kdo transferase activity"/>
    <property type="evidence" value="ECO:0007669"/>
    <property type="project" value="UniProtKB-EC"/>
</dbReference>
<dbReference type="RefSeq" id="WP_186910903.1">
    <property type="nucleotide sequence ID" value="NZ_JACOFV010000002.1"/>
</dbReference>
<evidence type="ECO:0000256" key="1">
    <source>
        <dbReference type="ARBA" id="ARBA00004196"/>
    </source>
</evidence>
<comment type="caution">
    <text evidence="14">The sequence shown here is derived from an EMBL/GenBank/DDBJ whole genome shotgun (WGS) entry which is preliminary data.</text>
</comment>
<feature type="site" description="Transition state stabilizer" evidence="10">
    <location>
        <position position="132"/>
    </location>
</feature>
<evidence type="ECO:0000256" key="4">
    <source>
        <dbReference type="ARBA" id="ARBA00019077"/>
    </source>
</evidence>
<keyword evidence="6 11" id="KW-0808">Transferase</keyword>
<dbReference type="Gene3D" id="3.40.50.2000">
    <property type="entry name" value="Glycogen Phosphorylase B"/>
    <property type="match status" value="1"/>
</dbReference>
<dbReference type="Gene3D" id="3.40.50.11720">
    <property type="entry name" value="3-Deoxy-D-manno-octulosonic-acid transferase, N-terminal domain"/>
    <property type="match status" value="1"/>
</dbReference>
<evidence type="ECO:0000259" key="13">
    <source>
        <dbReference type="Pfam" id="PF04413"/>
    </source>
</evidence>
<evidence type="ECO:0000256" key="2">
    <source>
        <dbReference type="ARBA" id="ARBA00004713"/>
    </source>
</evidence>
<evidence type="ECO:0000259" key="12">
    <source>
        <dbReference type="Pfam" id="PF00534"/>
    </source>
</evidence>
<dbReference type="InterPro" id="IPR039901">
    <property type="entry name" value="Kdotransferase"/>
</dbReference>
<evidence type="ECO:0000256" key="10">
    <source>
        <dbReference type="PIRSR" id="PIRSR639901-2"/>
    </source>
</evidence>
<evidence type="ECO:0000256" key="8">
    <source>
        <dbReference type="ARBA" id="ARBA00049183"/>
    </source>
</evidence>
<dbReference type="Pfam" id="PF04413">
    <property type="entry name" value="Glycos_transf_N"/>
    <property type="match status" value="1"/>
</dbReference>
<gene>
    <name evidence="14" type="primary">waaA</name>
    <name evidence="14" type="ORF">H8K32_02485</name>
</gene>
<dbReference type="PANTHER" id="PTHR42755:SF1">
    <property type="entry name" value="3-DEOXY-D-MANNO-OCTULOSONIC ACID TRANSFERASE, MITOCHONDRIAL-RELATED"/>
    <property type="match status" value="1"/>
</dbReference>
<name>A0A923KN89_9BURK</name>
<evidence type="ECO:0000256" key="3">
    <source>
        <dbReference type="ARBA" id="ARBA00012621"/>
    </source>
</evidence>
<comment type="subcellular location">
    <subcellularLocation>
        <location evidence="1">Cell envelope</location>
    </subcellularLocation>
    <subcellularLocation>
        <location evidence="11">Cell membrane</location>
    </subcellularLocation>
</comment>
<dbReference type="Proteomes" id="UP000634011">
    <property type="component" value="Unassembled WGS sequence"/>
</dbReference>
<dbReference type="SUPFAM" id="SSF53756">
    <property type="entry name" value="UDP-Glycosyltransferase/glycogen phosphorylase"/>
    <property type="match status" value="1"/>
</dbReference>
<evidence type="ECO:0000256" key="11">
    <source>
        <dbReference type="RuleBase" id="RU365103"/>
    </source>
</evidence>
<evidence type="ECO:0000256" key="7">
    <source>
        <dbReference type="ARBA" id="ARBA00031445"/>
    </source>
</evidence>
<dbReference type="NCBIfam" id="NF004386">
    <property type="entry name" value="PRK05749.1-2"/>
    <property type="match status" value="1"/>
</dbReference>
<dbReference type="EC" id="2.4.99.12" evidence="3 11"/>
<keyword evidence="5" id="KW-0472">Membrane</keyword>
<dbReference type="InterPro" id="IPR038107">
    <property type="entry name" value="Glycos_transf_N_sf"/>
</dbReference>
<keyword evidence="15" id="KW-1185">Reference proteome</keyword>
<dbReference type="GO" id="GO:0030313">
    <property type="term" value="C:cell envelope"/>
    <property type="evidence" value="ECO:0007669"/>
    <property type="project" value="UniProtKB-SubCell"/>
</dbReference>
<dbReference type="InterPro" id="IPR001296">
    <property type="entry name" value="Glyco_trans_1"/>
</dbReference>
<dbReference type="EMBL" id="JACOFV010000002">
    <property type="protein sequence ID" value="MBC3860954.1"/>
    <property type="molecule type" value="Genomic_DNA"/>
</dbReference>
<dbReference type="PANTHER" id="PTHR42755">
    <property type="entry name" value="3-DEOXY-MANNO-OCTULOSONATE CYTIDYLYLTRANSFERASE"/>
    <property type="match status" value="1"/>
</dbReference>
<feature type="domain" description="3-deoxy-D-manno-octulosonic-acid transferase N-terminal" evidence="13">
    <location>
        <begin position="33"/>
        <end position="211"/>
    </location>
</feature>
<dbReference type="InterPro" id="IPR007507">
    <property type="entry name" value="Glycos_transf_N"/>
</dbReference>
<evidence type="ECO:0000256" key="9">
    <source>
        <dbReference type="PIRSR" id="PIRSR639901-1"/>
    </source>
</evidence>
<comment type="pathway">
    <text evidence="2 11">Bacterial outer membrane biogenesis; LPS core biosynthesis.</text>
</comment>
<feature type="site" description="Transition state stabilizer" evidence="10">
    <location>
        <position position="208"/>
    </location>
</feature>
<dbReference type="GO" id="GO:0009245">
    <property type="term" value="P:lipid A biosynthetic process"/>
    <property type="evidence" value="ECO:0007669"/>
    <property type="project" value="TreeGrafter"/>
</dbReference>
<dbReference type="GO" id="GO:0005886">
    <property type="term" value="C:plasma membrane"/>
    <property type="evidence" value="ECO:0007669"/>
    <property type="project" value="UniProtKB-SubCell"/>
</dbReference>
<feature type="domain" description="Glycosyl transferase family 1" evidence="12">
    <location>
        <begin position="302"/>
        <end position="404"/>
    </location>
</feature>
<proteinExistence type="inferred from homology"/>
<dbReference type="Pfam" id="PF00534">
    <property type="entry name" value="Glycos_transf_1"/>
    <property type="match status" value="1"/>
</dbReference>
<evidence type="ECO:0000313" key="15">
    <source>
        <dbReference type="Proteomes" id="UP000634011"/>
    </source>
</evidence>
<dbReference type="GO" id="GO:0009244">
    <property type="term" value="P:lipopolysaccharide core region biosynthetic process"/>
    <property type="evidence" value="ECO:0007669"/>
    <property type="project" value="UniProtKB-UniRule"/>
</dbReference>
<dbReference type="AlphaFoldDB" id="A0A923KN89"/>
<feature type="active site" description="Proton acceptor" evidence="9">
    <location>
        <position position="59"/>
    </location>
</feature>
<sequence length="426" mass="47601">MRLLYSLVWGLSLPFALFRLWWRGRQEPGYRQHIEERLGFYAPYDASPTIWVHAVSAGETRAAEPLIRSLLAHYPRHQLLLTHMTATGRETGGKLFADVASRVRQSYLPYDINWMMRRFLRHYSPQLCVLIETEVWPNLIAQCTSAQIPVTLVNARLSAKSLKKAQKLSTLILPAAHAISAVAAQSNPDAQRLQELGIDHPSVTGNMKFDVTPPAMMAERGAALRRSLGDRPIILCASTRDGEEELILDAFLEQFPLLEQAPLLMITPRHPQRFDQVAQMIEARGISYVRRSAFDHEVVTPISDKVQMVLGDSMGEMYMYYATADVAFVGGSLVPLGGHNLIEACAMGKAVLTGLHTFNFSEITDQAIAAHAALRVDGARSMLREALALLHDDKKRQQMGKSAYAFFLQHQGATSRTLDILKPFLN</sequence>
<evidence type="ECO:0000256" key="5">
    <source>
        <dbReference type="ARBA" id="ARBA00022519"/>
    </source>
</evidence>
<accession>A0A923KN89</accession>